<dbReference type="Gene3D" id="1.20.120.450">
    <property type="entry name" value="dinb family like domain"/>
    <property type="match status" value="1"/>
</dbReference>
<gene>
    <name evidence="2" type="ORF">UFOPK3119_00846</name>
</gene>
<dbReference type="InterPro" id="IPR007837">
    <property type="entry name" value="DinB"/>
</dbReference>
<dbReference type="SUPFAM" id="SSF109854">
    <property type="entry name" value="DinB/YfiT-like putative metalloenzymes"/>
    <property type="match status" value="1"/>
</dbReference>
<dbReference type="InterPro" id="IPR034660">
    <property type="entry name" value="DinB/YfiT-like"/>
</dbReference>
<dbReference type="EMBL" id="CAFAAX010000121">
    <property type="protein sequence ID" value="CAB4820345.1"/>
    <property type="molecule type" value="Genomic_DNA"/>
</dbReference>
<reference evidence="2" key="1">
    <citation type="submission" date="2020-05" db="EMBL/GenBank/DDBJ databases">
        <authorList>
            <person name="Chiriac C."/>
            <person name="Salcher M."/>
            <person name="Ghai R."/>
            <person name="Kavagutti S V."/>
        </authorList>
    </citation>
    <scope>NUCLEOTIDE SEQUENCE</scope>
</reference>
<organism evidence="2">
    <name type="scientific">freshwater metagenome</name>
    <dbReference type="NCBI Taxonomy" id="449393"/>
    <lineage>
        <taxon>unclassified sequences</taxon>
        <taxon>metagenomes</taxon>
        <taxon>ecological metagenomes</taxon>
    </lineage>
</organism>
<dbReference type="Pfam" id="PF05163">
    <property type="entry name" value="DinB"/>
    <property type="match status" value="1"/>
</dbReference>
<sequence length="161" mass="18270">MTISLQRALEHMAWANQEIYKLIAELPDEALDAYATDPEFPVREILRHIASSSGGYASRLEGKEAEVLEQPKNMAELREIAKVLATNDARLLKLVDLEDKSIEVIRDGQTVNWMRSTIITQAVHHSIEHRAHAVSALEARGYKKVDLDDFDVWGYELSQRS</sequence>
<accession>A0A6J6ZHS7</accession>
<keyword evidence="1" id="KW-0479">Metal-binding</keyword>
<evidence type="ECO:0000256" key="1">
    <source>
        <dbReference type="ARBA" id="ARBA00022723"/>
    </source>
</evidence>
<name>A0A6J6ZHS7_9ZZZZ</name>
<evidence type="ECO:0000313" key="2">
    <source>
        <dbReference type="EMBL" id="CAB4820345.1"/>
    </source>
</evidence>
<dbReference type="GO" id="GO:0046872">
    <property type="term" value="F:metal ion binding"/>
    <property type="evidence" value="ECO:0007669"/>
    <property type="project" value="UniProtKB-KW"/>
</dbReference>
<dbReference type="AlphaFoldDB" id="A0A6J6ZHS7"/>
<protein>
    <submittedName>
        <fullName evidence="2">Unannotated protein</fullName>
    </submittedName>
</protein>
<proteinExistence type="predicted"/>